<sequence length="347" mass="40341">MDTTKADPENVVRWRETAKMIHNQYNIVAYPTFLFFSPDGKIVHREQGYKAAASFMALANTAMNSKSQYYTFLENYRVGKKDYSMMPDMANEALKMKEKSLASEIAQDYITHVLLPLKDDSLYTPQHIQFMSKYLSSKNSKVFQVFYKHPEKIDAAMHRPGYAKSTIDYVITGEEIAPKLETALKENNEPDWSSIAEKVQKKYTPDYAERNIIKAKVRWYRYHTDKFKTHWPEYIQYAIMDIDKYGSDTTNFLQEGNLNNIAWDTFLHSNDKTQIRTVTKWMQSLVRRSGYKDVYFMDTYANLLYKAGQTAEALAIEEKVAAIAPQSKLYIATLDKMKTGQPTWPVQ</sequence>
<proteinExistence type="predicted"/>
<evidence type="ECO:0000313" key="2">
    <source>
        <dbReference type="Proteomes" id="UP000698800"/>
    </source>
</evidence>
<dbReference type="AlphaFoldDB" id="A0A9P8HX47"/>
<dbReference type="SUPFAM" id="SSF52833">
    <property type="entry name" value="Thioredoxin-like"/>
    <property type="match status" value="1"/>
</dbReference>
<accession>A0A9P8HX47</accession>
<keyword evidence="2" id="KW-1185">Reference proteome</keyword>
<dbReference type="EMBL" id="JAGHQL010000237">
    <property type="protein sequence ID" value="KAH0536077.1"/>
    <property type="molecule type" value="Genomic_DNA"/>
</dbReference>
<dbReference type="Proteomes" id="UP000698800">
    <property type="component" value="Unassembled WGS sequence"/>
</dbReference>
<organism evidence="1 2">
    <name type="scientific">Glutinoglossum americanum</name>
    <dbReference type="NCBI Taxonomy" id="1670608"/>
    <lineage>
        <taxon>Eukaryota</taxon>
        <taxon>Fungi</taxon>
        <taxon>Dikarya</taxon>
        <taxon>Ascomycota</taxon>
        <taxon>Pezizomycotina</taxon>
        <taxon>Geoglossomycetes</taxon>
        <taxon>Geoglossales</taxon>
        <taxon>Geoglossaceae</taxon>
        <taxon>Glutinoglossum</taxon>
    </lineage>
</organism>
<evidence type="ECO:0000313" key="1">
    <source>
        <dbReference type="EMBL" id="KAH0536077.1"/>
    </source>
</evidence>
<name>A0A9P8HX47_9PEZI</name>
<reference evidence="1" key="1">
    <citation type="submission" date="2021-03" db="EMBL/GenBank/DDBJ databases">
        <title>Comparative genomics and phylogenomic investigation of the class Geoglossomycetes provide insights into ecological specialization and systematics.</title>
        <authorList>
            <person name="Melie T."/>
            <person name="Pirro S."/>
            <person name="Miller A.N."/>
            <person name="Quandt A."/>
        </authorList>
    </citation>
    <scope>NUCLEOTIDE SEQUENCE</scope>
    <source>
        <strain evidence="1">GBOQ0MN5Z8</strain>
    </source>
</reference>
<dbReference type="InterPro" id="IPR036249">
    <property type="entry name" value="Thioredoxin-like_sf"/>
</dbReference>
<gene>
    <name evidence="1" type="ORF">FGG08_007026</name>
</gene>
<dbReference type="Gene3D" id="3.40.30.10">
    <property type="entry name" value="Glutaredoxin"/>
    <property type="match status" value="1"/>
</dbReference>
<comment type="caution">
    <text evidence="1">The sequence shown here is derived from an EMBL/GenBank/DDBJ whole genome shotgun (WGS) entry which is preliminary data.</text>
</comment>
<protein>
    <submittedName>
        <fullName evidence="1">Uncharacterized protein</fullName>
    </submittedName>
</protein>